<dbReference type="RefSeq" id="WP_052425819.1">
    <property type="nucleotide sequence ID" value="NZ_AXCY01000004.1"/>
</dbReference>
<evidence type="ECO:0000256" key="6">
    <source>
        <dbReference type="ARBA" id="ARBA00022989"/>
    </source>
</evidence>
<comment type="similarity">
    <text evidence="2">Belongs to the autoinducer-2 exporter (AI-2E) (TC 2.A.86) family.</text>
</comment>
<accession>A0A0A0BVP3</accession>
<reference evidence="10 11" key="1">
    <citation type="submission" date="2013-08" db="EMBL/GenBank/DDBJ databases">
        <title>Genome sequencing of Cellulomonas carbonis T26.</title>
        <authorList>
            <person name="Chen F."/>
            <person name="Li Y."/>
            <person name="Wang G."/>
        </authorList>
    </citation>
    <scope>NUCLEOTIDE SEQUENCE [LARGE SCALE GENOMIC DNA]</scope>
    <source>
        <strain evidence="10 11">T26</strain>
    </source>
</reference>
<gene>
    <name evidence="10" type="ORF">N868_11835</name>
</gene>
<dbReference type="GO" id="GO:0005886">
    <property type="term" value="C:plasma membrane"/>
    <property type="evidence" value="ECO:0007669"/>
    <property type="project" value="UniProtKB-SubCell"/>
</dbReference>
<keyword evidence="5 9" id="KW-0812">Transmembrane</keyword>
<feature type="transmembrane region" description="Helical" evidence="9">
    <location>
        <begin position="106"/>
        <end position="127"/>
    </location>
</feature>
<dbReference type="OrthoDB" id="9784366at2"/>
<keyword evidence="6 9" id="KW-1133">Transmembrane helix</keyword>
<feature type="compositionally biased region" description="Gly residues" evidence="8">
    <location>
        <begin position="431"/>
        <end position="449"/>
    </location>
</feature>
<dbReference type="PANTHER" id="PTHR21716">
    <property type="entry name" value="TRANSMEMBRANE PROTEIN"/>
    <property type="match status" value="1"/>
</dbReference>
<keyword evidence="11" id="KW-1185">Reference proteome</keyword>
<dbReference type="AlphaFoldDB" id="A0A0A0BVP3"/>
<feature type="compositionally biased region" description="Low complexity" evidence="8">
    <location>
        <begin position="7"/>
        <end position="22"/>
    </location>
</feature>
<keyword evidence="4" id="KW-1003">Cell membrane</keyword>
<proteinExistence type="inferred from homology"/>
<evidence type="ECO:0000256" key="5">
    <source>
        <dbReference type="ARBA" id="ARBA00022692"/>
    </source>
</evidence>
<evidence type="ECO:0000256" key="3">
    <source>
        <dbReference type="ARBA" id="ARBA00022448"/>
    </source>
</evidence>
<feature type="region of interest" description="Disordered" evidence="8">
    <location>
        <begin position="407"/>
        <end position="449"/>
    </location>
</feature>
<name>A0A0A0BVP3_9CELL</name>
<dbReference type="InterPro" id="IPR002549">
    <property type="entry name" value="AI-2E-like"/>
</dbReference>
<feature type="region of interest" description="Disordered" evidence="8">
    <location>
        <begin position="1"/>
        <end position="41"/>
    </location>
</feature>
<evidence type="ECO:0000256" key="8">
    <source>
        <dbReference type="SAM" id="MobiDB-lite"/>
    </source>
</evidence>
<comment type="caution">
    <text evidence="10">The sequence shown here is derived from an EMBL/GenBank/DDBJ whole genome shotgun (WGS) entry which is preliminary data.</text>
</comment>
<feature type="transmembrane region" description="Helical" evidence="9">
    <location>
        <begin position="281"/>
        <end position="306"/>
    </location>
</feature>
<keyword evidence="7 9" id="KW-0472">Membrane</keyword>
<protein>
    <submittedName>
        <fullName evidence="10">Membrane protein</fullName>
    </submittedName>
</protein>
<comment type="subcellular location">
    <subcellularLocation>
        <location evidence="1">Cell membrane</location>
        <topology evidence="1">Multi-pass membrane protein</topology>
    </subcellularLocation>
</comment>
<reference evidence="10 11" key="2">
    <citation type="journal article" date="2015" name="Stand. Genomic Sci.">
        <title>Draft genome sequence of Cellulomonas carbonis T26(T) and comparative analysis of six Cellulomonas genomes.</title>
        <authorList>
            <person name="Zhuang W."/>
            <person name="Zhang S."/>
            <person name="Xia X."/>
            <person name="Wang G."/>
        </authorList>
    </citation>
    <scope>NUCLEOTIDE SEQUENCE [LARGE SCALE GENOMIC DNA]</scope>
    <source>
        <strain evidence="10 11">T26</strain>
    </source>
</reference>
<feature type="transmembrane region" description="Helical" evidence="9">
    <location>
        <begin position="347"/>
        <end position="380"/>
    </location>
</feature>
<evidence type="ECO:0000256" key="1">
    <source>
        <dbReference type="ARBA" id="ARBA00004651"/>
    </source>
</evidence>
<evidence type="ECO:0000313" key="10">
    <source>
        <dbReference type="EMBL" id="KGM12473.1"/>
    </source>
</evidence>
<feature type="transmembrane region" description="Helical" evidence="9">
    <location>
        <begin position="313"/>
        <end position="335"/>
    </location>
</feature>
<evidence type="ECO:0000313" key="11">
    <source>
        <dbReference type="Proteomes" id="UP000029839"/>
    </source>
</evidence>
<sequence>MTPPAGPTGTPTGTPTDRPTGTDLVPSPVGTRSDERSPTDSVPRSVHVAAAWSWRLIVIAIGLAIVVLGMSVSKVIWVPVVVALLLTVLLNPVADALERYLRFPRALAAAVCTLGLLVVVGGLLTLAGREIVDGFGDLYDQATEGFSALLVYLADSPLGLDTAQIEDYLAQAQEQVSANSDTLVSGALAFTTTIGTVLAGAIVALFCLLFFLKDGPTIGAWLIRLLPRSGRHPAYEASRRGLVTLSSYARAQILVAFVDAVGIGLGAALLGLPLVVPLTVLVFLASFIPFVGAIATGSIAVLVALVDQGPGTALVMLAIVLGVQQLEGNVLQPLLLGHAVSLHPVAVLLAVTAGSIAAGIIGALLAVPLAATVNTVVLYLHGTDKFPALGRDPAALDRRLAQLAGTDEGDHDAGAVGDSEATGPAPADAGARGGRAVGPAGDGPGPGRP</sequence>
<dbReference type="GO" id="GO:0055085">
    <property type="term" value="P:transmembrane transport"/>
    <property type="evidence" value="ECO:0007669"/>
    <property type="project" value="TreeGrafter"/>
</dbReference>
<evidence type="ECO:0000256" key="9">
    <source>
        <dbReference type="SAM" id="Phobius"/>
    </source>
</evidence>
<feature type="transmembrane region" description="Helical" evidence="9">
    <location>
        <begin position="76"/>
        <end position="94"/>
    </location>
</feature>
<dbReference type="Proteomes" id="UP000029839">
    <property type="component" value="Unassembled WGS sequence"/>
</dbReference>
<dbReference type="PANTHER" id="PTHR21716:SF53">
    <property type="entry name" value="PERMEASE PERM-RELATED"/>
    <property type="match status" value="1"/>
</dbReference>
<feature type="transmembrane region" description="Helical" evidence="9">
    <location>
        <begin position="187"/>
        <end position="212"/>
    </location>
</feature>
<evidence type="ECO:0000256" key="2">
    <source>
        <dbReference type="ARBA" id="ARBA00009773"/>
    </source>
</evidence>
<evidence type="ECO:0000256" key="4">
    <source>
        <dbReference type="ARBA" id="ARBA00022475"/>
    </source>
</evidence>
<dbReference type="Pfam" id="PF01594">
    <property type="entry name" value="AI-2E_transport"/>
    <property type="match status" value="1"/>
</dbReference>
<feature type="transmembrane region" description="Helical" evidence="9">
    <location>
        <begin position="253"/>
        <end position="275"/>
    </location>
</feature>
<feature type="transmembrane region" description="Helical" evidence="9">
    <location>
        <begin position="52"/>
        <end position="70"/>
    </location>
</feature>
<keyword evidence="3" id="KW-0813">Transport</keyword>
<dbReference type="EMBL" id="AXCY01000004">
    <property type="protein sequence ID" value="KGM12473.1"/>
    <property type="molecule type" value="Genomic_DNA"/>
</dbReference>
<organism evidence="10 11">
    <name type="scientific">Cellulomonas carbonis T26</name>
    <dbReference type="NCBI Taxonomy" id="947969"/>
    <lineage>
        <taxon>Bacteria</taxon>
        <taxon>Bacillati</taxon>
        <taxon>Actinomycetota</taxon>
        <taxon>Actinomycetes</taxon>
        <taxon>Micrococcales</taxon>
        <taxon>Cellulomonadaceae</taxon>
        <taxon>Cellulomonas</taxon>
    </lineage>
</organism>
<evidence type="ECO:0000256" key="7">
    <source>
        <dbReference type="ARBA" id="ARBA00023136"/>
    </source>
</evidence>